<dbReference type="NCBIfam" id="TIGR00797">
    <property type="entry name" value="matE"/>
    <property type="match status" value="1"/>
</dbReference>
<evidence type="ECO:0000256" key="1">
    <source>
        <dbReference type="ARBA" id="ARBA00003408"/>
    </source>
</evidence>
<keyword evidence="6" id="KW-0050">Antiport</keyword>
<comment type="subcellular location">
    <subcellularLocation>
        <location evidence="2">Cell membrane</location>
        <topology evidence="2">Multi-pass membrane protein</topology>
    </subcellularLocation>
</comment>
<feature type="transmembrane region" description="Helical" evidence="13">
    <location>
        <begin position="447"/>
        <end position="467"/>
    </location>
</feature>
<reference evidence="14 15" key="1">
    <citation type="journal article" date="2016" name="Biochim. Biophys. Acta">
        <title>Characterization of red-shifted phycobilisomes isolated from the chlorophyll f-containing cyanobacterium Halomicronema hongdechloris.</title>
        <authorList>
            <person name="Li Y."/>
            <person name="Lin Y."/>
            <person name="Garvey C.J."/>
            <person name="Birch D."/>
            <person name="Corkery R.W."/>
            <person name="Loughlin P.C."/>
            <person name="Scheer H."/>
            <person name="Willows R.D."/>
            <person name="Chen M."/>
        </authorList>
    </citation>
    <scope>NUCLEOTIDE SEQUENCE [LARGE SCALE GENOMIC DNA]</scope>
    <source>
        <strain evidence="14 15">C2206</strain>
    </source>
</reference>
<dbReference type="AlphaFoldDB" id="A0A1Z3HJP1"/>
<keyword evidence="8 13" id="KW-0812">Transmembrane</keyword>
<evidence type="ECO:0000313" key="14">
    <source>
        <dbReference type="EMBL" id="ASC70532.1"/>
    </source>
</evidence>
<feature type="transmembrane region" description="Helical" evidence="13">
    <location>
        <begin position="337"/>
        <end position="358"/>
    </location>
</feature>
<protein>
    <recommendedName>
        <fullName evidence="4">Probable multidrug resistance protein NorM</fullName>
    </recommendedName>
    <alternativeName>
        <fullName evidence="12">Multidrug-efflux transporter</fullName>
    </alternativeName>
</protein>
<evidence type="ECO:0000256" key="6">
    <source>
        <dbReference type="ARBA" id="ARBA00022449"/>
    </source>
</evidence>
<evidence type="ECO:0000256" key="12">
    <source>
        <dbReference type="ARBA" id="ARBA00031636"/>
    </source>
</evidence>
<feature type="transmembrane region" description="Helical" evidence="13">
    <location>
        <begin position="218"/>
        <end position="242"/>
    </location>
</feature>
<comment type="similarity">
    <text evidence="3">Belongs to the multi antimicrobial extrusion (MATE) (TC 2.A.66.1) family.</text>
</comment>
<evidence type="ECO:0000313" key="15">
    <source>
        <dbReference type="Proteomes" id="UP000191901"/>
    </source>
</evidence>
<feature type="transmembrane region" description="Helical" evidence="13">
    <location>
        <begin position="70"/>
        <end position="90"/>
    </location>
</feature>
<dbReference type="CDD" id="cd13133">
    <property type="entry name" value="MATE_like_7"/>
    <property type="match status" value="1"/>
</dbReference>
<keyword evidence="15" id="KW-1185">Reference proteome</keyword>
<dbReference type="InterPro" id="IPR050222">
    <property type="entry name" value="MATE_MdtK"/>
</dbReference>
<proteinExistence type="inferred from homology"/>
<evidence type="ECO:0000256" key="10">
    <source>
        <dbReference type="ARBA" id="ARBA00023065"/>
    </source>
</evidence>
<sequence>MKSYSKLMRSVSTALSRAWHFKWRLERLDVSGDRTGRSPELEISNSRLQPDLPASRVDVRGRHRLDHRAVIVLALPLFLSNGVQAFLNIADTWFAGRISTDAIAAMGAVYQLIFLFLLLLSGVGIFVQTIVAQTFGGGRKTHAARAVWAGCWSALLTIPLFILIAAAGYSLLAPFNLAANIEQLALEYWFPRLLGGPFFVCIWALWSFFNGIGRPQVTLVSAVGIAVLNVAGNELLMFQLGLGMAGAGWASTVSLMAGALILFAVFLSYSERANFQPFQVWQPRWKDIRQLFAYGIPVGLFMVADLVGLALFQIMQVELGTAEGAATQIVLMLSSTAYLPAIGIGQAGTTLVGQSIGAGDKRWARHLGNVVIRLTVIYMGVVGVLLLLARGWLIPLFISPADPHAPQVLTFGFAMLWFAIGYQVFYALYISSIFCLQGAGDVKVPSVLANSISWFGFIPLAHVLSFSPGQGWVSCLPQFGLGVFGGWAAVLVYIVTVGVALFWRWRSSAWQRIALH</sequence>
<dbReference type="GO" id="GO:0042910">
    <property type="term" value="F:xenobiotic transmembrane transporter activity"/>
    <property type="evidence" value="ECO:0007669"/>
    <property type="project" value="InterPro"/>
</dbReference>
<dbReference type="Proteomes" id="UP000191901">
    <property type="component" value="Chromosome"/>
</dbReference>
<evidence type="ECO:0000256" key="8">
    <source>
        <dbReference type="ARBA" id="ARBA00022692"/>
    </source>
</evidence>
<evidence type="ECO:0000256" key="2">
    <source>
        <dbReference type="ARBA" id="ARBA00004651"/>
    </source>
</evidence>
<dbReference type="EMBL" id="CP021983">
    <property type="protein sequence ID" value="ASC70532.1"/>
    <property type="molecule type" value="Genomic_DNA"/>
</dbReference>
<evidence type="ECO:0000256" key="11">
    <source>
        <dbReference type="ARBA" id="ARBA00023136"/>
    </source>
</evidence>
<feature type="transmembrane region" description="Helical" evidence="13">
    <location>
        <begin position="102"/>
        <end position="127"/>
    </location>
</feature>
<feature type="transmembrane region" description="Helical" evidence="13">
    <location>
        <begin position="248"/>
        <end position="270"/>
    </location>
</feature>
<dbReference type="KEGG" id="hhg:XM38_014710"/>
<keyword evidence="9 13" id="KW-1133">Transmembrane helix</keyword>
<dbReference type="PANTHER" id="PTHR43298:SF2">
    <property type="entry name" value="FMN_FAD EXPORTER YEEO-RELATED"/>
    <property type="match status" value="1"/>
</dbReference>
<organism evidence="14 15">
    <name type="scientific">Halomicronema hongdechloris C2206</name>
    <dbReference type="NCBI Taxonomy" id="1641165"/>
    <lineage>
        <taxon>Bacteria</taxon>
        <taxon>Bacillati</taxon>
        <taxon>Cyanobacteriota</taxon>
        <taxon>Cyanophyceae</taxon>
        <taxon>Nodosilineales</taxon>
        <taxon>Nodosilineaceae</taxon>
        <taxon>Halomicronema</taxon>
    </lineage>
</organism>
<name>A0A1Z3HJP1_9CYAN</name>
<evidence type="ECO:0000256" key="9">
    <source>
        <dbReference type="ARBA" id="ARBA00022989"/>
    </source>
</evidence>
<dbReference type="GO" id="GO:0015297">
    <property type="term" value="F:antiporter activity"/>
    <property type="evidence" value="ECO:0007669"/>
    <property type="project" value="UniProtKB-KW"/>
</dbReference>
<keyword evidence="7" id="KW-1003">Cell membrane</keyword>
<keyword evidence="11 13" id="KW-0472">Membrane</keyword>
<keyword evidence="10" id="KW-0406">Ion transport</keyword>
<accession>A0A1Z3HJP1</accession>
<dbReference type="RefSeq" id="WP_202978846.1">
    <property type="nucleotide sequence ID" value="NZ_CP021983.2"/>
</dbReference>
<feature type="transmembrane region" description="Helical" evidence="13">
    <location>
        <begin position="479"/>
        <end position="503"/>
    </location>
</feature>
<evidence type="ECO:0000256" key="3">
    <source>
        <dbReference type="ARBA" id="ARBA00010199"/>
    </source>
</evidence>
<dbReference type="PIRSF" id="PIRSF006603">
    <property type="entry name" value="DinF"/>
    <property type="match status" value="1"/>
</dbReference>
<feature type="transmembrane region" description="Helical" evidence="13">
    <location>
        <begin position="291"/>
        <end position="317"/>
    </location>
</feature>
<dbReference type="InterPro" id="IPR002528">
    <property type="entry name" value="MATE_fam"/>
</dbReference>
<feature type="transmembrane region" description="Helical" evidence="13">
    <location>
        <begin position="370"/>
        <end position="393"/>
    </location>
</feature>
<evidence type="ECO:0000256" key="7">
    <source>
        <dbReference type="ARBA" id="ARBA00022475"/>
    </source>
</evidence>
<dbReference type="GO" id="GO:0006811">
    <property type="term" value="P:monoatomic ion transport"/>
    <property type="evidence" value="ECO:0007669"/>
    <property type="project" value="UniProtKB-KW"/>
</dbReference>
<keyword evidence="5" id="KW-0813">Transport</keyword>
<dbReference type="InterPro" id="IPR048279">
    <property type="entry name" value="MdtK-like"/>
</dbReference>
<comment type="function">
    <text evidence="1">Multidrug efflux pump.</text>
</comment>
<dbReference type="Pfam" id="PF01554">
    <property type="entry name" value="MatE"/>
    <property type="match status" value="2"/>
</dbReference>
<feature type="transmembrane region" description="Helical" evidence="13">
    <location>
        <begin position="413"/>
        <end position="435"/>
    </location>
</feature>
<feature type="transmembrane region" description="Helical" evidence="13">
    <location>
        <begin position="147"/>
        <end position="169"/>
    </location>
</feature>
<feature type="transmembrane region" description="Helical" evidence="13">
    <location>
        <begin position="189"/>
        <end position="206"/>
    </location>
</feature>
<dbReference type="STRING" id="1641165.XM38_07865"/>
<dbReference type="GO" id="GO:0005886">
    <property type="term" value="C:plasma membrane"/>
    <property type="evidence" value="ECO:0007669"/>
    <property type="project" value="UniProtKB-SubCell"/>
</dbReference>
<dbReference type="PANTHER" id="PTHR43298">
    <property type="entry name" value="MULTIDRUG RESISTANCE PROTEIN NORM-RELATED"/>
    <property type="match status" value="1"/>
</dbReference>
<evidence type="ECO:0000256" key="4">
    <source>
        <dbReference type="ARBA" id="ARBA00020268"/>
    </source>
</evidence>
<gene>
    <name evidence="14" type="primary">norM</name>
    <name evidence="14" type="ORF">XM38_014710</name>
</gene>
<evidence type="ECO:0000256" key="5">
    <source>
        <dbReference type="ARBA" id="ARBA00022448"/>
    </source>
</evidence>
<evidence type="ECO:0000256" key="13">
    <source>
        <dbReference type="SAM" id="Phobius"/>
    </source>
</evidence>